<reference evidence="1" key="1">
    <citation type="journal article" date="2021" name="Proc. Natl. Acad. Sci. U.S.A.">
        <title>A Catalog of Tens of Thousands of Viruses from Human Metagenomes Reveals Hidden Associations with Chronic Diseases.</title>
        <authorList>
            <person name="Tisza M.J."/>
            <person name="Buck C.B."/>
        </authorList>
    </citation>
    <scope>NUCLEOTIDE SEQUENCE</scope>
    <source>
        <strain evidence="1">CttG32</strain>
    </source>
</reference>
<dbReference type="EMBL" id="BK016012">
    <property type="protein sequence ID" value="DAF89530.1"/>
    <property type="molecule type" value="Genomic_DNA"/>
</dbReference>
<protein>
    <submittedName>
        <fullName evidence="1">Uncharacterized protein</fullName>
    </submittedName>
</protein>
<name>A0A8S5U4Z1_9CAUD</name>
<organism evidence="1">
    <name type="scientific">Siphoviridae sp. cttG32</name>
    <dbReference type="NCBI Taxonomy" id="2825705"/>
    <lineage>
        <taxon>Viruses</taxon>
        <taxon>Duplodnaviria</taxon>
        <taxon>Heunggongvirae</taxon>
        <taxon>Uroviricota</taxon>
        <taxon>Caudoviricetes</taxon>
    </lineage>
</organism>
<sequence>MEHQKKAERPENPYTLCESCAKHGTMRCPNSSLCLALESKPYYQAKQ</sequence>
<evidence type="ECO:0000313" key="1">
    <source>
        <dbReference type="EMBL" id="DAF89530.1"/>
    </source>
</evidence>
<proteinExistence type="predicted"/>
<accession>A0A8S5U4Z1</accession>